<reference evidence="1" key="2">
    <citation type="journal article" date="2015" name="Data Brief">
        <title>Shoot transcriptome of the giant reed, Arundo donax.</title>
        <authorList>
            <person name="Barrero R.A."/>
            <person name="Guerrero F.D."/>
            <person name="Moolhuijzen P."/>
            <person name="Goolsby J.A."/>
            <person name="Tidwell J."/>
            <person name="Bellgard S.E."/>
            <person name="Bellgard M.I."/>
        </authorList>
    </citation>
    <scope>NUCLEOTIDE SEQUENCE</scope>
    <source>
        <tissue evidence="1">Shoot tissue taken approximately 20 cm above the soil surface</tissue>
    </source>
</reference>
<sequence>MLMPLSNNAPYVNKQNMNTYIILAYCNRCPFLREHGRTFLWTS</sequence>
<dbReference type="AlphaFoldDB" id="A0A0A8Y5N9"/>
<reference evidence="1" key="1">
    <citation type="submission" date="2014-09" db="EMBL/GenBank/DDBJ databases">
        <authorList>
            <person name="Magalhaes I.L.F."/>
            <person name="Oliveira U."/>
            <person name="Santos F.R."/>
            <person name="Vidigal T.H.D.A."/>
            <person name="Brescovit A.D."/>
            <person name="Santos A.J."/>
        </authorList>
    </citation>
    <scope>NUCLEOTIDE SEQUENCE</scope>
    <source>
        <tissue evidence="1">Shoot tissue taken approximately 20 cm above the soil surface</tissue>
    </source>
</reference>
<accession>A0A0A8Y5N9</accession>
<dbReference type="EMBL" id="GBRH01276586">
    <property type="protein sequence ID" value="JAD21309.1"/>
    <property type="molecule type" value="Transcribed_RNA"/>
</dbReference>
<organism evidence="1">
    <name type="scientific">Arundo donax</name>
    <name type="common">Giant reed</name>
    <name type="synonym">Donax arundinaceus</name>
    <dbReference type="NCBI Taxonomy" id="35708"/>
    <lineage>
        <taxon>Eukaryota</taxon>
        <taxon>Viridiplantae</taxon>
        <taxon>Streptophyta</taxon>
        <taxon>Embryophyta</taxon>
        <taxon>Tracheophyta</taxon>
        <taxon>Spermatophyta</taxon>
        <taxon>Magnoliopsida</taxon>
        <taxon>Liliopsida</taxon>
        <taxon>Poales</taxon>
        <taxon>Poaceae</taxon>
        <taxon>PACMAD clade</taxon>
        <taxon>Arundinoideae</taxon>
        <taxon>Arundineae</taxon>
        <taxon>Arundo</taxon>
    </lineage>
</organism>
<protein>
    <submittedName>
        <fullName evidence="1">Uncharacterized protein</fullName>
    </submittedName>
</protein>
<evidence type="ECO:0000313" key="1">
    <source>
        <dbReference type="EMBL" id="JAD21309.1"/>
    </source>
</evidence>
<name>A0A0A8Y5N9_ARUDO</name>
<proteinExistence type="predicted"/>